<sequence length="266" mass="27847">METQQATTLAVVADGARGSITLNRPDKLNPLGVVTLTELADAARWFDARPQVKVVVVAGSGRAFSAGADLAAFTGAGPGSVTPREAADAGRRMADAVEAMNAVTVARLHGHCVGGGVVLAAACDLRVAADTTRFSIPEVDLGIPLAWGGIPRLVREIGPALTKELVMTCRPFGPAEAKAAGFLNRVVPESDLDTEVEELVQQLLTKSALTLTATKRHTNAVTEGMVATARCWSDADSLVTALLDPESRDAATAYLTRHSERRGEPQ</sequence>
<dbReference type="CDD" id="cd06558">
    <property type="entry name" value="crotonase-like"/>
    <property type="match status" value="1"/>
</dbReference>
<dbReference type="PANTHER" id="PTHR11941">
    <property type="entry name" value="ENOYL-COA HYDRATASE-RELATED"/>
    <property type="match status" value="1"/>
</dbReference>
<dbReference type="PANTHER" id="PTHR11941:SF54">
    <property type="entry name" value="ENOYL-COA HYDRATASE, MITOCHONDRIAL"/>
    <property type="match status" value="1"/>
</dbReference>
<evidence type="ECO:0000313" key="2">
    <source>
        <dbReference type="EMBL" id="MEB3068408.1"/>
    </source>
</evidence>
<evidence type="ECO:0000313" key="3">
    <source>
        <dbReference type="Proteomes" id="UP001299283"/>
    </source>
</evidence>
<keyword evidence="1" id="KW-0443">Lipid metabolism</keyword>
<organism evidence="2 3">
    <name type="scientific">[Mycobacterium] vasticus</name>
    <dbReference type="NCBI Taxonomy" id="2875777"/>
    <lineage>
        <taxon>Bacteria</taxon>
        <taxon>Bacillati</taxon>
        <taxon>Actinomycetota</taxon>
        <taxon>Actinomycetes</taxon>
        <taxon>Mycobacteriales</taxon>
        <taxon>Mycobacteriaceae</taxon>
        <taxon>Mycolicibacter</taxon>
    </lineage>
</organism>
<dbReference type="EMBL" id="JAYJJQ010000003">
    <property type="protein sequence ID" value="MEB3068408.1"/>
    <property type="molecule type" value="Genomic_DNA"/>
</dbReference>
<keyword evidence="3" id="KW-1185">Reference proteome</keyword>
<comment type="caution">
    <text evidence="2">The sequence shown here is derived from an EMBL/GenBank/DDBJ whole genome shotgun (WGS) entry which is preliminary data.</text>
</comment>
<gene>
    <name evidence="2" type="ORF">K5L39_04365</name>
</gene>
<dbReference type="Gene3D" id="3.90.226.10">
    <property type="entry name" value="2-enoyl-CoA Hydratase, Chain A, domain 1"/>
    <property type="match status" value="1"/>
</dbReference>
<reference evidence="2 3" key="1">
    <citation type="submission" date="2023-12" db="EMBL/GenBank/DDBJ databases">
        <title>Description of new species of Mycobacterium terrae complex isolated from sewage at the Sao Paulo Zoological Park Foundation in Brazil.</title>
        <authorList>
            <person name="Romagnoli C.L."/>
            <person name="Conceicao E.C."/>
            <person name="Machado E."/>
            <person name="Barreto L.B.P.F."/>
            <person name="Sharma A."/>
            <person name="Silva N.M."/>
            <person name="Marques L.E."/>
            <person name="Juliana M.A."/>
            <person name="Lourenco M.C.S."/>
            <person name="Digiampietri L.A."/>
            <person name="Suffys P.N."/>
            <person name="Viana-Niero C."/>
        </authorList>
    </citation>
    <scope>NUCLEOTIDE SEQUENCE [LARGE SCALE GENOMIC DNA]</scope>
    <source>
        <strain evidence="2 3">MYC017</strain>
    </source>
</reference>
<dbReference type="Proteomes" id="UP001299283">
    <property type="component" value="Unassembled WGS sequence"/>
</dbReference>
<dbReference type="SUPFAM" id="SSF52096">
    <property type="entry name" value="ClpP/crotonase"/>
    <property type="match status" value="1"/>
</dbReference>
<dbReference type="Pfam" id="PF00378">
    <property type="entry name" value="ECH_1"/>
    <property type="match status" value="1"/>
</dbReference>
<protein>
    <submittedName>
        <fullName evidence="2">Enoyl-CoA hydratase/isomerase family protein</fullName>
    </submittedName>
</protein>
<dbReference type="RefSeq" id="WP_225396256.1">
    <property type="nucleotide sequence ID" value="NZ_JAYJJQ010000003.1"/>
</dbReference>
<evidence type="ECO:0000256" key="1">
    <source>
        <dbReference type="ARBA" id="ARBA00023098"/>
    </source>
</evidence>
<proteinExistence type="predicted"/>
<dbReference type="InterPro" id="IPR029045">
    <property type="entry name" value="ClpP/crotonase-like_dom_sf"/>
</dbReference>
<name>A0ABU5YTE8_9MYCO</name>
<accession>A0ABU5YTE8</accession>
<dbReference type="InterPro" id="IPR001753">
    <property type="entry name" value="Enoyl-CoA_hydra/iso"/>
</dbReference>